<evidence type="ECO:0000313" key="1">
    <source>
        <dbReference type="EMBL" id="VDM16957.1"/>
    </source>
</evidence>
<sequence>MQHPTLPSYKFSMHMSLKALGIYFITSNPRKMTQQTSPHKHPPQLHLRYITPWGQPVQRTFRRTLCHYGKIRIIIPTLRTTKDH</sequence>
<evidence type="ECO:0000313" key="2">
    <source>
        <dbReference type="Proteomes" id="UP000270924"/>
    </source>
</evidence>
<dbReference type="EMBL" id="UYWW01009661">
    <property type="protein sequence ID" value="VDM16957.1"/>
    <property type="molecule type" value="Genomic_DNA"/>
</dbReference>
<dbReference type="InParanoid" id="A0A3P7EKM3"/>
<dbReference type="OrthoDB" id="10593104at2759"/>
<organism evidence="1 2">
    <name type="scientific">Wuchereria bancrofti</name>
    <dbReference type="NCBI Taxonomy" id="6293"/>
    <lineage>
        <taxon>Eukaryota</taxon>
        <taxon>Metazoa</taxon>
        <taxon>Ecdysozoa</taxon>
        <taxon>Nematoda</taxon>
        <taxon>Chromadorea</taxon>
        <taxon>Rhabditida</taxon>
        <taxon>Spirurina</taxon>
        <taxon>Spiruromorpha</taxon>
        <taxon>Filarioidea</taxon>
        <taxon>Onchocercidae</taxon>
        <taxon>Wuchereria</taxon>
    </lineage>
</organism>
<gene>
    <name evidence="1" type="ORF">WBA_LOCUS9579</name>
</gene>
<protein>
    <submittedName>
        <fullName evidence="1">Uncharacterized protein</fullName>
    </submittedName>
</protein>
<dbReference type="AlphaFoldDB" id="A0A3P7EKM3"/>
<dbReference type="Proteomes" id="UP000270924">
    <property type="component" value="Unassembled WGS sequence"/>
</dbReference>
<reference evidence="1 2" key="1">
    <citation type="submission" date="2018-11" db="EMBL/GenBank/DDBJ databases">
        <authorList>
            <consortium name="Pathogen Informatics"/>
        </authorList>
    </citation>
    <scope>NUCLEOTIDE SEQUENCE [LARGE SCALE GENOMIC DNA]</scope>
</reference>
<proteinExistence type="predicted"/>
<accession>A0A3P7EKM3</accession>
<name>A0A3P7EKM3_WUCBA</name>
<keyword evidence="2" id="KW-1185">Reference proteome</keyword>